<evidence type="ECO:0000259" key="6">
    <source>
        <dbReference type="Pfam" id="PF00425"/>
    </source>
</evidence>
<dbReference type="InterPro" id="IPR005801">
    <property type="entry name" value="ADC_synthase"/>
</dbReference>
<dbReference type="Pfam" id="PF00425">
    <property type="entry name" value="Chorismate_bind"/>
    <property type="match status" value="1"/>
</dbReference>
<reference evidence="7 8" key="1">
    <citation type="submission" date="2024-06" db="EMBL/GenBank/DDBJ databases">
        <title>Flavobacterium spp. isolated from glacier.</title>
        <authorList>
            <person name="Han D."/>
        </authorList>
    </citation>
    <scope>NUCLEOTIDE SEQUENCE [LARGE SCALE GENOMIC DNA]</scope>
    <source>
        <strain evidence="7 8">LB3P45</strain>
    </source>
</reference>
<dbReference type="NCBIfam" id="TIGR00543">
    <property type="entry name" value="isochor_syn"/>
    <property type="match status" value="1"/>
</dbReference>
<name>A0ABW6HQQ4_9FLAO</name>
<dbReference type="SUPFAM" id="SSF56322">
    <property type="entry name" value="ADC synthase"/>
    <property type="match status" value="1"/>
</dbReference>
<evidence type="ECO:0000256" key="1">
    <source>
        <dbReference type="ARBA" id="ARBA00000799"/>
    </source>
</evidence>
<comment type="similarity">
    <text evidence="2">Belongs to the isochorismate synthase family.</text>
</comment>
<proteinExistence type="inferred from homology"/>
<gene>
    <name evidence="7" type="ORF">ACFX5D_14490</name>
</gene>
<dbReference type="PANTHER" id="PTHR42839:SF2">
    <property type="entry name" value="ISOCHORISMATE SYNTHASE ENTC"/>
    <property type="match status" value="1"/>
</dbReference>
<evidence type="ECO:0000256" key="3">
    <source>
        <dbReference type="ARBA" id="ARBA00012824"/>
    </source>
</evidence>
<dbReference type="EC" id="5.4.4.2" evidence="3"/>
<evidence type="ECO:0000256" key="2">
    <source>
        <dbReference type="ARBA" id="ARBA00005297"/>
    </source>
</evidence>
<sequence>MIDLFIKVKQQEAQNLPFVLYRKPNDIKLVGYFQNNDHLYFAENFEESGFVFAPFEGSQMILIPKKESVKWETLITSLVDSTFFDFKESEDMQAKAHFEKLVKKGIDAIANGILRKVVLSRKEIIGLSDFDLVSIFEKLIQSYPSAFCYCWFHPKIGLWMGATPERLLKATNKKFSTMALAGTQKLEGTAEVVWEKKEMEEQQFVTDFIINNLKDLSLEVSLSSPYTIQAGTLAHLKTDIEGIIKGNSSLKQIVSVLHPTPAVCGLPKDASKAFILENEGYEREYYTGFLGELNKEGFNKEELKTDLYVNLRCMQIKMGAELAMTQAHLYMGCGITIDSIPEKEWRESVNKSATMKKILDLEQ</sequence>
<organism evidence="7 8">
    <name type="scientific">Flavobacterium fructosi</name>
    <dbReference type="NCBI Taxonomy" id="3230416"/>
    <lineage>
        <taxon>Bacteria</taxon>
        <taxon>Pseudomonadati</taxon>
        <taxon>Bacteroidota</taxon>
        <taxon>Flavobacteriia</taxon>
        <taxon>Flavobacteriales</taxon>
        <taxon>Flavobacteriaceae</taxon>
        <taxon>Flavobacterium</taxon>
    </lineage>
</organism>
<protein>
    <recommendedName>
        <fullName evidence="3">isochorismate synthase</fullName>
        <ecNumber evidence="3">5.4.4.2</ecNumber>
    </recommendedName>
    <alternativeName>
        <fullName evidence="5">Isochorismate mutase</fullName>
    </alternativeName>
</protein>
<evidence type="ECO:0000313" key="7">
    <source>
        <dbReference type="EMBL" id="MFE3849175.1"/>
    </source>
</evidence>
<dbReference type="EMBL" id="JBHZQA010000011">
    <property type="protein sequence ID" value="MFE3849175.1"/>
    <property type="molecule type" value="Genomic_DNA"/>
</dbReference>
<feature type="domain" description="Chorismate-utilising enzyme C-terminal" evidence="6">
    <location>
        <begin position="95"/>
        <end position="351"/>
    </location>
</feature>
<dbReference type="InterPro" id="IPR015890">
    <property type="entry name" value="Chorismate_C"/>
</dbReference>
<evidence type="ECO:0000256" key="4">
    <source>
        <dbReference type="ARBA" id="ARBA00023235"/>
    </source>
</evidence>
<accession>A0ABW6HQQ4</accession>
<comment type="caution">
    <text evidence="7">The sequence shown here is derived from an EMBL/GenBank/DDBJ whole genome shotgun (WGS) entry which is preliminary data.</text>
</comment>
<dbReference type="Proteomes" id="UP001600039">
    <property type="component" value="Unassembled WGS sequence"/>
</dbReference>
<keyword evidence="4" id="KW-0413">Isomerase</keyword>
<dbReference type="Gene3D" id="3.60.120.10">
    <property type="entry name" value="Anthranilate synthase"/>
    <property type="match status" value="1"/>
</dbReference>
<dbReference type="PANTHER" id="PTHR42839">
    <property type="entry name" value="ISOCHORISMATE SYNTHASE ENTC"/>
    <property type="match status" value="1"/>
</dbReference>
<dbReference type="InterPro" id="IPR004561">
    <property type="entry name" value="IsoChor_synthase"/>
</dbReference>
<dbReference type="RefSeq" id="WP_379858923.1">
    <property type="nucleotide sequence ID" value="NZ_JBHZQA010000011.1"/>
</dbReference>
<evidence type="ECO:0000256" key="5">
    <source>
        <dbReference type="ARBA" id="ARBA00041564"/>
    </source>
</evidence>
<comment type="catalytic activity">
    <reaction evidence="1">
        <text>chorismate = isochorismate</text>
        <dbReference type="Rhea" id="RHEA:18985"/>
        <dbReference type="ChEBI" id="CHEBI:29748"/>
        <dbReference type="ChEBI" id="CHEBI:29780"/>
        <dbReference type="EC" id="5.4.4.2"/>
    </reaction>
</comment>
<evidence type="ECO:0000313" key="8">
    <source>
        <dbReference type="Proteomes" id="UP001600039"/>
    </source>
</evidence>
<keyword evidence="8" id="KW-1185">Reference proteome</keyword>